<reference evidence="1 2" key="1">
    <citation type="submission" date="2018-12" db="EMBL/GenBank/DDBJ databases">
        <title>Bacillus chawlae sp. nov., Bacillus glennii sp. nov., and Bacillus saganii sp. nov. Isolated from the Vehicle Assembly Building at Kennedy Space Center where the Viking Spacecraft were Assembled.</title>
        <authorList>
            <person name="Seuylemezian A."/>
            <person name="Vaishampayan P."/>
        </authorList>
    </citation>
    <scope>NUCLEOTIDE SEQUENCE [LARGE SCALE GENOMIC DNA]</scope>
    <source>
        <strain evidence="1 2">L5</strain>
    </source>
</reference>
<dbReference type="RefSeq" id="WP_126865623.1">
    <property type="nucleotide sequence ID" value="NZ_JAUSTX010000008.1"/>
</dbReference>
<accession>A0A433HHC1</accession>
<dbReference type="AlphaFoldDB" id="A0A433HHC1"/>
<evidence type="ECO:0000313" key="2">
    <source>
        <dbReference type="Proteomes" id="UP000267430"/>
    </source>
</evidence>
<evidence type="ECO:0000313" key="1">
    <source>
        <dbReference type="EMBL" id="RUQ27824.1"/>
    </source>
</evidence>
<name>A0A433HHC1_9BACI</name>
<sequence>MNKGISYHAKDILLKSLSELYQNDSLSVLHLDDVPKIKSLLPNEYARVVADEKRSDTLFLLEDDSILMLEFESNRRYHQNYIKYLDYAHRILHRYYCDTKKVKKIRLVVVYTSDVTNVKDSLEAGDLQFQSKAVLLSEFGGDHISHQIRTKLENGEELSKEEVMKLSLLPLMNSSKDRQELIKECVELAQRIDNEEIQLQAIAGILTATDKFIDENYAKHVREWLSMTKVARIFEEEKKEALKELARSIARNFLDVHDDDEIAKRTGLTKEEVQELRKQG</sequence>
<gene>
    <name evidence="1" type="ORF">ELQ35_14935</name>
</gene>
<dbReference type="EMBL" id="RYZZ01000020">
    <property type="protein sequence ID" value="RUQ27824.1"/>
    <property type="molecule type" value="Genomic_DNA"/>
</dbReference>
<protein>
    <submittedName>
        <fullName evidence="1">Transcriptional regulator</fullName>
    </submittedName>
</protein>
<proteinExistence type="predicted"/>
<dbReference type="OrthoDB" id="2033135at2"/>
<comment type="caution">
    <text evidence="1">The sequence shown here is derived from an EMBL/GenBank/DDBJ whole genome shotgun (WGS) entry which is preliminary data.</text>
</comment>
<dbReference type="Proteomes" id="UP000267430">
    <property type="component" value="Unassembled WGS sequence"/>
</dbReference>
<keyword evidence="2" id="KW-1185">Reference proteome</keyword>
<organism evidence="1 2">
    <name type="scientific">Peribacillus cavernae</name>
    <dbReference type="NCBI Taxonomy" id="1674310"/>
    <lineage>
        <taxon>Bacteria</taxon>
        <taxon>Bacillati</taxon>
        <taxon>Bacillota</taxon>
        <taxon>Bacilli</taxon>
        <taxon>Bacillales</taxon>
        <taxon>Bacillaceae</taxon>
        <taxon>Peribacillus</taxon>
    </lineage>
</organism>